<keyword evidence="3" id="KW-0515">Mutator protein</keyword>
<dbReference type="Gene3D" id="3.90.79.10">
    <property type="entry name" value="Nucleoside Triphosphate Pyrophosphohydrolase"/>
    <property type="match status" value="1"/>
</dbReference>
<proteinExistence type="inferred from homology"/>
<evidence type="ECO:0000256" key="1">
    <source>
        <dbReference type="ARBA" id="ARBA00001946"/>
    </source>
</evidence>
<evidence type="ECO:0000256" key="5">
    <source>
        <dbReference type="ARBA" id="ARBA00022723"/>
    </source>
</evidence>
<reference evidence="14 15" key="1">
    <citation type="submission" date="2022-06" db="EMBL/GenBank/DDBJ databases">
        <title>Mycolicibacterium sp. CAU 1645 isolated from seawater.</title>
        <authorList>
            <person name="Kim W."/>
        </authorList>
    </citation>
    <scope>NUCLEOTIDE SEQUENCE [LARGE SCALE GENOMIC DNA]</scope>
    <source>
        <strain evidence="14 15">CAU 1645</strain>
    </source>
</reference>
<keyword evidence="8" id="KW-0460">Magnesium</keyword>
<keyword evidence="15" id="KW-1185">Reference proteome</keyword>
<accession>A0ABT1LV96</accession>
<evidence type="ECO:0000256" key="9">
    <source>
        <dbReference type="ARBA" id="ARBA00023204"/>
    </source>
</evidence>
<organism evidence="14 15">
    <name type="scientific">Mycolicibacterium arenosum</name>
    <dbReference type="NCBI Taxonomy" id="2952157"/>
    <lineage>
        <taxon>Bacteria</taxon>
        <taxon>Bacillati</taxon>
        <taxon>Actinomycetota</taxon>
        <taxon>Actinomycetes</taxon>
        <taxon>Mycobacteriales</taxon>
        <taxon>Mycobacteriaceae</taxon>
        <taxon>Mycolicibacterium</taxon>
    </lineage>
</organism>
<dbReference type="Proteomes" id="UP001651690">
    <property type="component" value="Unassembled WGS sequence"/>
</dbReference>
<dbReference type="EMBL" id="JANDBD010000001">
    <property type="protein sequence ID" value="MCP9270811.1"/>
    <property type="molecule type" value="Genomic_DNA"/>
</dbReference>
<dbReference type="CDD" id="cd03425">
    <property type="entry name" value="NUDIX_MutT_NudA_like"/>
    <property type="match status" value="1"/>
</dbReference>
<dbReference type="InterPro" id="IPR000086">
    <property type="entry name" value="NUDIX_hydrolase_dom"/>
</dbReference>
<sequence>MTRADDSTRQVVVVAGALILDGSLLIAQRDRPPELAGLWELPGGKVAPGESESAALARELREELGVDVDVHGRIGADIELTETMTLKAYLVRRTGGPVEARDHRAIRWVTADELPEIAWVPADRAWLTELTIALLAARA</sequence>
<comment type="caution">
    <text evidence="14">The sequence shown here is derived from an EMBL/GenBank/DDBJ whole genome shotgun (WGS) entry which is preliminary data.</text>
</comment>
<evidence type="ECO:0000256" key="4">
    <source>
        <dbReference type="ARBA" id="ARBA00022705"/>
    </source>
</evidence>
<dbReference type="InterPro" id="IPR020084">
    <property type="entry name" value="NUDIX_hydrolase_CS"/>
</dbReference>
<evidence type="ECO:0000256" key="7">
    <source>
        <dbReference type="ARBA" id="ARBA00022801"/>
    </source>
</evidence>
<evidence type="ECO:0000256" key="12">
    <source>
        <dbReference type="RuleBase" id="RU003476"/>
    </source>
</evidence>
<evidence type="ECO:0000256" key="8">
    <source>
        <dbReference type="ARBA" id="ARBA00022842"/>
    </source>
</evidence>
<dbReference type="EC" id="3.6.1.55" evidence="11"/>
<gene>
    <name evidence="14" type="ORF">NM203_01275</name>
</gene>
<dbReference type="InterPro" id="IPR015797">
    <property type="entry name" value="NUDIX_hydrolase-like_dom_sf"/>
</dbReference>
<dbReference type="RefSeq" id="WP_255057780.1">
    <property type="nucleotide sequence ID" value="NZ_JANDBD010000001.1"/>
</dbReference>
<keyword evidence="9" id="KW-0234">DNA repair</keyword>
<keyword evidence="5" id="KW-0479">Metal-binding</keyword>
<dbReference type="PANTHER" id="PTHR47707:SF1">
    <property type="entry name" value="NUDIX HYDROLASE FAMILY PROTEIN"/>
    <property type="match status" value="1"/>
</dbReference>
<dbReference type="Pfam" id="PF00293">
    <property type="entry name" value="NUDIX"/>
    <property type="match status" value="1"/>
</dbReference>
<keyword evidence="7 12" id="KW-0378">Hydrolase</keyword>
<comment type="cofactor">
    <cofactor evidence="1">
        <name>Mg(2+)</name>
        <dbReference type="ChEBI" id="CHEBI:18420"/>
    </cofactor>
</comment>
<dbReference type="PRINTS" id="PR00502">
    <property type="entry name" value="NUDIXFAMILY"/>
</dbReference>
<protein>
    <recommendedName>
        <fullName evidence="11">8-oxo-dGTP diphosphatase</fullName>
        <ecNumber evidence="11">3.6.1.55</ecNumber>
    </recommendedName>
</protein>
<evidence type="ECO:0000313" key="14">
    <source>
        <dbReference type="EMBL" id="MCP9270811.1"/>
    </source>
</evidence>
<comment type="catalytic activity">
    <reaction evidence="10">
        <text>8-oxo-dGTP + H2O = 8-oxo-dGMP + diphosphate + H(+)</text>
        <dbReference type="Rhea" id="RHEA:31575"/>
        <dbReference type="ChEBI" id="CHEBI:15377"/>
        <dbReference type="ChEBI" id="CHEBI:15378"/>
        <dbReference type="ChEBI" id="CHEBI:33019"/>
        <dbReference type="ChEBI" id="CHEBI:63224"/>
        <dbReference type="ChEBI" id="CHEBI:77896"/>
        <dbReference type="EC" id="3.6.1.55"/>
    </reaction>
</comment>
<keyword evidence="4" id="KW-0235">DNA replication</keyword>
<evidence type="ECO:0000259" key="13">
    <source>
        <dbReference type="PROSITE" id="PS51462"/>
    </source>
</evidence>
<evidence type="ECO:0000313" key="15">
    <source>
        <dbReference type="Proteomes" id="UP001651690"/>
    </source>
</evidence>
<evidence type="ECO:0000256" key="3">
    <source>
        <dbReference type="ARBA" id="ARBA00022457"/>
    </source>
</evidence>
<comment type="similarity">
    <text evidence="2 12">Belongs to the Nudix hydrolase family.</text>
</comment>
<feature type="domain" description="Nudix hydrolase" evidence="13">
    <location>
        <begin position="8"/>
        <end position="133"/>
    </location>
</feature>
<evidence type="ECO:0000256" key="2">
    <source>
        <dbReference type="ARBA" id="ARBA00005582"/>
    </source>
</evidence>
<evidence type="ECO:0000256" key="6">
    <source>
        <dbReference type="ARBA" id="ARBA00022763"/>
    </source>
</evidence>
<evidence type="ECO:0000256" key="11">
    <source>
        <dbReference type="ARBA" id="ARBA00038905"/>
    </source>
</evidence>
<name>A0ABT1LV96_9MYCO</name>
<dbReference type="SUPFAM" id="SSF55811">
    <property type="entry name" value="Nudix"/>
    <property type="match status" value="1"/>
</dbReference>
<keyword evidence="6" id="KW-0227">DNA damage</keyword>
<dbReference type="PANTHER" id="PTHR47707">
    <property type="entry name" value="8-OXO-DGTP DIPHOSPHATASE"/>
    <property type="match status" value="1"/>
</dbReference>
<dbReference type="InterPro" id="IPR020476">
    <property type="entry name" value="Nudix_hydrolase"/>
</dbReference>
<dbReference type="InterPro" id="IPR047127">
    <property type="entry name" value="MutT-like"/>
</dbReference>
<dbReference type="PROSITE" id="PS00893">
    <property type="entry name" value="NUDIX_BOX"/>
    <property type="match status" value="1"/>
</dbReference>
<dbReference type="PROSITE" id="PS51462">
    <property type="entry name" value="NUDIX"/>
    <property type="match status" value="1"/>
</dbReference>
<evidence type="ECO:0000256" key="10">
    <source>
        <dbReference type="ARBA" id="ARBA00035861"/>
    </source>
</evidence>